<evidence type="ECO:0000256" key="2">
    <source>
        <dbReference type="ARBA" id="ARBA00022723"/>
    </source>
</evidence>
<comment type="similarity">
    <text evidence="1">Belongs to the iron-containing alcohol dehydrogenase family.</text>
</comment>
<dbReference type="Pfam" id="PF00465">
    <property type="entry name" value="Fe-ADH"/>
    <property type="match status" value="1"/>
</dbReference>
<dbReference type="PANTHER" id="PTHR43616:SF5">
    <property type="entry name" value="GLYCEROL DEHYDROGENASE 1"/>
    <property type="match status" value="1"/>
</dbReference>
<dbReference type="SUPFAM" id="SSF56796">
    <property type="entry name" value="Dehydroquinate synthase-like"/>
    <property type="match status" value="1"/>
</dbReference>
<dbReference type="AlphaFoldDB" id="A0A2V2NBZ1"/>
<feature type="binding site" evidence="8">
    <location>
        <begin position="116"/>
        <end position="119"/>
    </location>
    <ligand>
        <name>NAD(+)</name>
        <dbReference type="ChEBI" id="CHEBI:57540"/>
    </ligand>
</feature>
<dbReference type="GO" id="GO:0046872">
    <property type="term" value="F:metal ion binding"/>
    <property type="evidence" value="ECO:0007669"/>
    <property type="project" value="UniProtKB-KW"/>
</dbReference>
<dbReference type="InterPro" id="IPR018211">
    <property type="entry name" value="ADH_Fe_CS"/>
</dbReference>
<keyword evidence="2 6" id="KW-0479">Metal-binding</keyword>
<dbReference type="PIRSF" id="PIRSF000112">
    <property type="entry name" value="Glycerol_dehydrogenase"/>
    <property type="match status" value="1"/>
</dbReference>
<dbReference type="EC" id="1.1.1.6" evidence="10"/>
<name>A0A2V2NBZ1_9EURY</name>
<feature type="binding site" evidence="8">
    <location>
        <begin position="94"/>
        <end position="98"/>
    </location>
    <ligand>
        <name>NAD(+)</name>
        <dbReference type="ChEBI" id="CHEBI:57540"/>
    </ligand>
</feature>
<dbReference type="PROSITE" id="PS00913">
    <property type="entry name" value="ADH_IRON_1"/>
    <property type="match status" value="1"/>
</dbReference>
<dbReference type="OrthoDB" id="116813at2157"/>
<feature type="binding site" evidence="6">
    <location>
        <position position="171"/>
    </location>
    <ligand>
        <name>glycerol</name>
        <dbReference type="ChEBI" id="CHEBI:17754"/>
    </ligand>
</feature>
<evidence type="ECO:0000313" key="11">
    <source>
        <dbReference type="Proteomes" id="UP000245657"/>
    </source>
</evidence>
<dbReference type="InterPro" id="IPR016205">
    <property type="entry name" value="Glycerol_DH"/>
</dbReference>
<evidence type="ECO:0000256" key="6">
    <source>
        <dbReference type="PIRSR" id="PIRSR000112-1"/>
    </source>
</evidence>
<evidence type="ECO:0000256" key="1">
    <source>
        <dbReference type="ARBA" id="ARBA00007358"/>
    </source>
</evidence>
<evidence type="ECO:0000256" key="4">
    <source>
        <dbReference type="ARBA" id="ARBA00023002"/>
    </source>
</evidence>
<feature type="binding site" evidence="6">
    <location>
        <position position="254"/>
    </location>
    <ligand>
        <name>glycerol</name>
        <dbReference type="ChEBI" id="CHEBI:17754"/>
    </ligand>
</feature>
<feature type="domain" description="Alcohol dehydrogenase iron-type/glycerol dehydrogenase GldA" evidence="9">
    <location>
        <begin position="8"/>
        <end position="154"/>
    </location>
</feature>
<dbReference type="GO" id="GO:0008888">
    <property type="term" value="F:glycerol dehydrogenase (NAD+) activity"/>
    <property type="evidence" value="ECO:0007669"/>
    <property type="project" value="UniProtKB-EC"/>
</dbReference>
<keyword evidence="3 6" id="KW-0862">Zinc</keyword>
<dbReference type="Gene3D" id="1.20.1090.10">
    <property type="entry name" value="Dehydroquinate synthase-like - alpha domain"/>
    <property type="match status" value="1"/>
</dbReference>
<dbReference type="PANTHER" id="PTHR43616">
    <property type="entry name" value="GLYCEROL DEHYDROGENASE"/>
    <property type="match status" value="1"/>
</dbReference>
<dbReference type="NCBIfam" id="NF006941">
    <property type="entry name" value="PRK09423.1"/>
    <property type="match status" value="1"/>
</dbReference>
<feature type="binding site" evidence="8">
    <location>
        <position position="125"/>
    </location>
    <ligand>
        <name>NAD(+)</name>
        <dbReference type="ChEBI" id="CHEBI:57540"/>
    </ligand>
</feature>
<gene>
    <name evidence="10" type="primary">gldA</name>
    <name evidence="10" type="ORF">DK846_01480</name>
</gene>
<dbReference type="EMBL" id="QGMY01000002">
    <property type="protein sequence ID" value="PWR73867.1"/>
    <property type="molecule type" value="Genomic_DNA"/>
</dbReference>
<evidence type="ECO:0000256" key="5">
    <source>
        <dbReference type="ARBA" id="ARBA00023027"/>
    </source>
</evidence>
<feature type="binding site" evidence="6">
    <location>
        <position position="271"/>
    </location>
    <ligand>
        <name>glycerol</name>
        <dbReference type="ChEBI" id="CHEBI:17754"/>
    </ligand>
</feature>
<keyword evidence="4 10" id="KW-0560">Oxidoreductase</keyword>
<feature type="binding site" evidence="7">
    <location>
        <position position="121"/>
    </location>
    <ligand>
        <name>glycerol</name>
        <dbReference type="ChEBI" id="CHEBI:17754"/>
    </ligand>
</feature>
<evidence type="ECO:0000256" key="7">
    <source>
        <dbReference type="PIRSR" id="PIRSR000112-2"/>
    </source>
</evidence>
<comment type="cofactor">
    <cofactor evidence="6">
        <name>Zn(2+)</name>
        <dbReference type="ChEBI" id="CHEBI:29105"/>
    </cofactor>
    <text evidence="6">Binds 1 zinc ion per subunit.</text>
</comment>
<protein>
    <submittedName>
        <fullName evidence="10">Glycerol dehydrogenase</fullName>
        <ecNumber evidence="10">1.1.1.6</ecNumber>
    </submittedName>
</protein>
<dbReference type="CDD" id="cd08170">
    <property type="entry name" value="GlyDH"/>
    <property type="match status" value="1"/>
</dbReference>
<keyword evidence="5 8" id="KW-0520">NAD</keyword>
<evidence type="ECO:0000256" key="3">
    <source>
        <dbReference type="ARBA" id="ARBA00022833"/>
    </source>
</evidence>
<proteinExistence type="inferred from homology"/>
<evidence type="ECO:0000313" key="10">
    <source>
        <dbReference type="EMBL" id="PWR73867.1"/>
    </source>
</evidence>
<organism evidence="10 11">
    <name type="scientific">Methanospirillum lacunae</name>
    <dbReference type="NCBI Taxonomy" id="668570"/>
    <lineage>
        <taxon>Archaea</taxon>
        <taxon>Methanobacteriati</taxon>
        <taxon>Methanobacteriota</taxon>
        <taxon>Stenosarchaea group</taxon>
        <taxon>Methanomicrobia</taxon>
        <taxon>Methanomicrobiales</taxon>
        <taxon>Methanospirillaceae</taxon>
        <taxon>Methanospirillum</taxon>
    </lineage>
</organism>
<comment type="caution">
    <text evidence="10">The sequence shown here is derived from an EMBL/GenBank/DDBJ whole genome shotgun (WGS) entry which is preliminary data.</text>
</comment>
<feature type="binding site" evidence="8">
    <location>
        <position position="131"/>
    </location>
    <ligand>
        <name>NAD(+)</name>
        <dbReference type="ChEBI" id="CHEBI:57540"/>
    </ligand>
</feature>
<dbReference type="GO" id="GO:0005829">
    <property type="term" value="C:cytosol"/>
    <property type="evidence" value="ECO:0007669"/>
    <property type="project" value="TreeGrafter"/>
</dbReference>
<dbReference type="Gene3D" id="3.40.50.1970">
    <property type="match status" value="1"/>
</dbReference>
<accession>A0A2V2NBZ1</accession>
<evidence type="ECO:0000259" key="9">
    <source>
        <dbReference type="Pfam" id="PF00465"/>
    </source>
</evidence>
<dbReference type="Proteomes" id="UP000245657">
    <property type="component" value="Unassembled WGS sequence"/>
</dbReference>
<evidence type="ECO:0000256" key="8">
    <source>
        <dbReference type="PIRSR" id="PIRSR000112-3"/>
    </source>
</evidence>
<sequence>MSRVLASPSKYIQGAGELSRINDHISRLHGPYLFVMGGFAYTHLKGIIEESFKGSGATLVFEKFNGECTHNEIDRLRTVYSLNHCGVVIGVGGGKALDTAKGVSYYEECPVISIPTIASTDSPTSAISVVYTEDHEFDGNLILAKNPEIILVDTKIIAEAPVRLLVAGMGDALSTYFEAMANVASHHENFVGGTCTNSSVALAKLCYEILIRDGVQAKKSAENKKCTQELENIVEANIYLSGVGFESNGLACAHSIYNSLTILPQCHHMYHGELVAFGTVVQLVLEKRPDKEIQEVLQFCSSVGLPVTISGICSGEMSSDDIMKVSETACKPGSFMDCEPFAVTPLMVYDAMMKADALGREFVLNKN</sequence>
<reference evidence="10 11" key="1">
    <citation type="submission" date="2018-05" db="EMBL/GenBank/DDBJ databases">
        <title>Draft genome of Methanospirillum lacunae Ki8-1.</title>
        <authorList>
            <person name="Dueholm M.S."/>
            <person name="Nielsen P.H."/>
            <person name="Bakmann L.F."/>
            <person name="Otzen D.E."/>
        </authorList>
    </citation>
    <scope>NUCLEOTIDE SEQUENCE [LARGE SCALE GENOMIC DNA]</scope>
    <source>
        <strain evidence="10 11">Ki8-1</strain>
    </source>
</reference>
<keyword evidence="11" id="KW-1185">Reference proteome</keyword>
<dbReference type="InterPro" id="IPR001670">
    <property type="entry name" value="ADH_Fe/GldA"/>
</dbReference>